<evidence type="ECO:0000313" key="1">
    <source>
        <dbReference type="EMBL" id="GME83672.1"/>
    </source>
</evidence>
<proteinExistence type="predicted"/>
<accession>A0ACB5T8Y4</accession>
<evidence type="ECO:0000313" key="2">
    <source>
        <dbReference type="Proteomes" id="UP001165064"/>
    </source>
</evidence>
<dbReference type="EMBL" id="BSXS01004906">
    <property type="protein sequence ID" value="GME83672.1"/>
    <property type="molecule type" value="Genomic_DNA"/>
</dbReference>
<reference evidence="1" key="1">
    <citation type="submission" date="2023-04" db="EMBL/GenBank/DDBJ databases">
        <title>Ambrosiozyma monospora NBRC 10751.</title>
        <authorList>
            <person name="Ichikawa N."/>
            <person name="Sato H."/>
            <person name="Tonouchi N."/>
        </authorList>
    </citation>
    <scope>NUCLEOTIDE SEQUENCE</scope>
    <source>
        <strain evidence="1">NBRC 10751</strain>
    </source>
</reference>
<organism evidence="1 2">
    <name type="scientific">Ambrosiozyma monospora</name>
    <name type="common">Yeast</name>
    <name type="synonym">Endomycopsis monosporus</name>
    <dbReference type="NCBI Taxonomy" id="43982"/>
    <lineage>
        <taxon>Eukaryota</taxon>
        <taxon>Fungi</taxon>
        <taxon>Dikarya</taxon>
        <taxon>Ascomycota</taxon>
        <taxon>Saccharomycotina</taxon>
        <taxon>Pichiomycetes</taxon>
        <taxon>Pichiales</taxon>
        <taxon>Pichiaceae</taxon>
        <taxon>Ambrosiozyma</taxon>
    </lineage>
</organism>
<comment type="caution">
    <text evidence="1">The sequence shown here is derived from an EMBL/GenBank/DDBJ whole genome shotgun (WGS) entry which is preliminary data.</text>
</comment>
<protein>
    <submittedName>
        <fullName evidence="1">Unnamed protein product</fullName>
    </submittedName>
</protein>
<sequence>MDAVRTNLHSAGLQHLQSLDCGMSPPRQPLTQKTASNEINGGDNGLVPGYDNSSNDMIVAVGGDDTSTGKRIGNHIDQASKKFQYTAASDTDSRESQTLLDMKFAKEAKETSTNKLLDEVMEALCQ</sequence>
<name>A0ACB5T8Y4_AMBMO</name>
<dbReference type="Proteomes" id="UP001165064">
    <property type="component" value="Unassembled WGS sequence"/>
</dbReference>
<gene>
    <name evidence="1" type="ORF">Amon02_000632400</name>
</gene>
<keyword evidence="2" id="KW-1185">Reference proteome</keyword>